<name>A0ACB7P4Q7_9PEZI</name>
<sequence length="383" mass="41540">MTPPTAISRPPRKVADEVIFNDRKYHPQYPPSEQFDVLTITQALFKIGRKKGTGTDTKINEASLRNFAAIYPRLYQVPHKSQARFRAWLSENEETIRGWDVGDFFKIPEDDARDGTEPREPGCPEEVMEAWKRAIGEDQEADQASVNQELPAKGSGNDTDNNHASNSGSGGGSTEIAPFIGQGSDFDRVVPPPATEYAQGYEQGYQGAMALPALEASLGMIREVASRLEQLSDSFHLVDSDAVKQELLALAQTITTNVDGAMQAGGIISQPIAGGAVSGWVGKKRRLSSLADEGENEIENEDESQRRIKARRLQLDLASLETEHGLAGEHGSSGGDPNGGPIADASQNDQSSPAKDVPPPRVDPMELPIDPRLFLDPDQLGNE</sequence>
<evidence type="ECO:0000313" key="1">
    <source>
        <dbReference type="EMBL" id="KAH6628196.1"/>
    </source>
</evidence>
<evidence type="ECO:0000313" key="2">
    <source>
        <dbReference type="Proteomes" id="UP000724584"/>
    </source>
</evidence>
<accession>A0ACB7P4Q7</accession>
<comment type="caution">
    <text evidence="1">The sequence shown here is derived from an EMBL/GenBank/DDBJ whole genome shotgun (WGS) entry which is preliminary data.</text>
</comment>
<dbReference type="Proteomes" id="UP000724584">
    <property type="component" value="Unassembled WGS sequence"/>
</dbReference>
<proteinExistence type="predicted"/>
<reference evidence="1 2" key="1">
    <citation type="journal article" date="2021" name="Nat. Commun.">
        <title>Genetic determinants of endophytism in the Arabidopsis root mycobiome.</title>
        <authorList>
            <person name="Mesny F."/>
            <person name="Miyauchi S."/>
            <person name="Thiergart T."/>
            <person name="Pickel B."/>
            <person name="Atanasova L."/>
            <person name="Karlsson M."/>
            <person name="Huettel B."/>
            <person name="Barry K.W."/>
            <person name="Haridas S."/>
            <person name="Chen C."/>
            <person name="Bauer D."/>
            <person name="Andreopoulos W."/>
            <person name="Pangilinan J."/>
            <person name="LaButti K."/>
            <person name="Riley R."/>
            <person name="Lipzen A."/>
            <person name="Clum A."/>
            <person name="Drula E."/>
            <person name="Henrissat B."/>
            <person name="Kohler A."/>
            <person name="Grigoriev I.V."/>
            <person name="Martin F.M."/>
            <person name="Hacquard S."/>
        </authorList>
    </citation>
    <scope>NUCLEOTIDE SEQUENCE [LARGE SCALE GENOMIC DNA]</scope>
    <source>
        <strain evidence="1 2">MPI-SDFR-AT-0079</strain>
    </source>
</reference>
<keyword evidence="2" id="KW-1185">Reference proteome</keyword>
<dbReference type="EMBL" id="JAGIZQ010000005">
    <property type="protein sequence ID" value="KAH6628196.1"/>
    <property type="molecule type" value="Genomic_DNA"/>
</dbReference>
<protein>
    <submittedName>
        <fullName evidence="1">Uncharacterized protein</fullName>
    </submittedName>
</protein>
<gene>
    <name evidence="1" type="ORF">F5144DRAFT_654278</name>
</gene>
<organism evidence="1 2">
    <name type="scientific">Chaetomium tenue</name>
    <dbReference type="NCBI Taxonomy" id="1854479"/>
    <lineage>
        <taxon>Eukaryota</taxon>
        <taxon>Fungi</taxon>
        <taxon>Dikarya</taxon>
        <taxon>Ascomycota</taxon>
        <taxon>Pezizomycotina</taxon>
        <taxon>Sordariomycetes</taxon>
        <taxon>Sordariomycetidae</taxon>
        <taxon>Sordariales</taxon>
        <taxon>Chaetomiaceae</taxon>
        <taxon>Chaetomium</taxon>
    </lineage>
</organism>